<evidence type="ECO:0000313" key="3">
    <source>
        <dbReference type="Proteomes" id="UP000005205"/>
    </source>
</evidence>
<reference evidence="3" key="1">
    <citation type="journal article" date="2011" name="PLoS Genet.">
        <title>The genome sequence of the leaf-cutter ant Atta cephalotes reveals insights into its obligate symbiotic lifestyle.</title>
        <authorList>
            <person name="Suen G."/>
            <person name="Teiling C."/>
            <person name="Li L."/>
            <person name="Holt C."/>
            <person name="Abouheif E."/>
            <person name="Bornberg-Bauer E."/>
            <person name="Bouffard P."/>
            <person name="Caldera E.J."/>
            <person name="Cash E."/>
            <person name="Cavanaugh A."/>
            <person name="Denas O."/>
            <person name="Elhaik E."/>
            <person name="Fave M.J."/>
            <person name="Gadau J."/>
            <person name="Gibson J.D."/>
            <person name="Graur D."/>
            <person name="Grubbs K.J."/>
            <person name="Hagen D.E."/>
            <person name="Harkins T.T."/>
            <person name="Helmkampf M."/>
            <person name="Hu H."/>
            <person name="Johnson B.R."/>
            <person name="Kim J."/>
            <person name="Marsh S.E."/>
            <person name="Moeller J.A."/>
            <person name="Munoz-Torres M.C."/>
            <person name="Murphy M.C."/>
            <person name="Naughton M.C."/>
            <person name="Nigam S."/>
            <person name="Overson R."/>
            <person name="Rajakumar R."/>
            <person name="Reese J.T."/>
            <person name="Scott J.J."/>
            <person name="Smith C.R."/>
            <person name="Tao S."/>
            <person name="Tsutsui N.D."/>
            <person name="Viljakainen L."/>
            <person name="Wissler L."/>
            <person name="Yandell M.D."/>
            <person name="Zimmer F."/>
            <person name="Taylor J."/>
            <person name="Slater S.C."/>
            <person name="Clifton S.W."/>
            <person name="Warren W.C."/>
            <person name="Elsik C.G."/>
            <person name="Smith C.D."/>
            <person name="Weinstock G.M."/>
            <person name="Gerardo N.M."/>
            <person name="Currie C.R."/>
        </authorList>
    </citation>
    <scope>NUCLEOTIDE SEQUENCE [LARGE SCALE GENOMIC DNA]</scope>
</reference>
<sequence length="244" mass="28226">MPVNEPDVKIFERDQSQYQVVNGACYEENDRMLAKQEIINENGESWISPNSARRISPSRTKEIPELSRTISRTEAVRQDVRRLKSATLDRMGKMFKTRTPTVGRSFSGLDTNMTSVDDYNEKTSRKEKTNSLGRMFKLVDKDGLPRKLFVHSRAISLSRMLRRNPHNENNEIIDKPTEDTGRGILSRMFNQLRGKYRFKETCRANFRRPMSGTITKPDEHEHKLNSSLELSSEMPLNSKTTNII</sequence>
<dbReference type="EMBL" id="ADTU01010118">
    <property type="status" value="NOT_ANNOTATED_CDS"/>
    <property type="molecule type" value="Genomic_DNA"/>
</dbReference>
<feature type="region of interest" description="Disordered" evidence="1">
    <location>
        <begin position="209"/>
        <end position="244"/>
    </location>
</feature>
<name>A0A158NAT5_ATTCE</name>
<feature type="compositionally biased region" description="Polar residues" evidence="1">
    <location>
        <begin position="225"/>
        <end position="244"/>
    </location>
</feature>
<dbReference type="KEGG" id="acep:105617698"/>
<protein>
    <submittedName>
        <fullName evidence="2">Uncharacterized protein</fullName>
    </submittedName>
</protein>
<evidence type="ECO:0000256" key="1">
    <source>
        <dbReference type="SAM" id="MobiDB-lite"/>
    </source>
</evidence>
<dbReference type="EnsemblMetazoa" id="XM_012199253.1">
    <property type="protein sequence ID" value="XP_012054643.1"/>
    <property type="gene ID" value="LOC105617698"/>
</dbReference>
<dbReference type="InParanoid" id="A0A158NAT5"/>
<organism evidence="2 3">
    <name type="scientific">Atta cephalotes</name>
    <name type="common">Leafcutter ant</name>
    <dbReference type="NCBI Taxonomy" id="12957"/>
    <lineage>
        <taxon>Eukaryota</taxon>
        <taxon>Metazoa</taxon>
        <taxon>Ecdysozoa</taxon>
        <taxon>Arthropoda</taxon>
        <taxon>Hexapoda</taxon>
        <taxon>Insecta</taxon>
        <taxon>Pterygota</taxon>
        <taxon>Neoptera</taxon>
        <taxon>Endopterygota</taxon>
        <taxon>Hymenoptera</taxon>
        <taxon>Apocrita</taxon>
        <taxon>Aculeata</taxon>
        <taxon>Formicoidea</taxon>
        <taxon>Formicidae</taxon>
        <taxon>Myrmicinae</taxon>
        <taxon>Atta</taxon>
    </lineage>
</organism>
<evidence type="ECO:0000313" key="2">
    <source>
        <dbReference type="EnsemblMetazoa" id="XP_012054643.1"/>
    </source>
</evidence>
<reference evidence="2" key="2">
    <citation type="submission" date="2016-04" db="UniProtKB">
        <authorList>
            <consortium name="EnsemblMetazoa"/>
        </authorList>
    </citation>
    <scope>IDENTIFICATION</scope>
</reference>
<proteinExistence type="predicted"/>
<keyword evidence="3" id="KW-1185">Reference proteome</keyword>
<gene>
    <name evidence="2" type="primary">105617698</name>
</gene>
<accession>A0A158NAT5</accession>
<dbReference type="AlphaFoldDB" id="A0A158NAT5"/>
<dbReference type="EMBL" id="ADTU01010119">
    <property type="status" value="NOT_ANNOTATED_CDS"/>
    <property type="molecule type" value="Genomic_DNA"/>
</dbReference>
<dbReference type="OrthoDB" id="7698869at2759"/>
<dbReference type="Proteomes" id="UP000005205">
    <property type="component" value="Unassembled WGS sequence"/>
</dbReference>